<accession>A0A0G0W682</accession>
<sequence length="133" mass="15312">MPNKIVNFTDLDVWKEGHKLVIDVYKITNGFPKSEIFGLTDQMRRCSVSITSNIAEGFSRYSYKEKLQFFRISAGSITELQNQLIIARDVGFIKNSEFQSLYQQTVVVLKILNGLIKNTKSKFQIPNSRFKLP</sequence>
<keyword evidence="1" id="KW-0687">Ribonucleoprotein</keyword>
<dbReference type="Pfam" id="PF05635">
    <property type="entry name" value="23S_rRNA_IVP"/>
    <property type="match status" value="1"/>
</dbReference>
<comment type="caution">
    <text evidence="1">The sequence shown here is derived from an EMBL/GenBank/DDBJ whole genome shotgun (WGS) entry which is preliminary data.</text>
</comment>
<reference evidence="1 2" key="1">
    <citation type="journal article" date="2015" name="Nature">
        <title>rRNA introns, odd ribosomes, and small enigmatic genomes across a large radiation of phyla.</title>
        <authorList>
            <person name="Brown C.T."/>
            <person name="Hug L.A."/>
            <person name="Thomas B.C."/>
            <person name="Sharon I."/>
            <person name="Castelle C.J."/>
            <person name="Singh A."/>
            <person name="Wilkins M.J."/>
            <person name="Williams K.H."/>
            <person name="Banfield J.F."/>
        </authorList>
    </citation>
    <scope>NUCLEOTIDE SEQUENCE [LARGE SCALE GENOMIC DNA]</scope>
</reference>
<dbReference type="PANTHER" id="PTHR38471">
    <property type="entry name" value="FOUR HELIX BUNDLE PROTEIN"/>
    <property type="match status" value="1"/>
</dbReference>
<dbReference type="SUPFAM" id="SSF158446">
    <property type="entry name" value="IVS-encoded protein-like"/>
    <property type="match status" value="1"/>
</dbReference>
<dbReference type="Proteomes" id="UP000034562">
    <property type="component" value="Unassembled WGS sequence"/>
</dbReference>
<dbReference type="CDD" id="cd16377">
    <property type="entry name" value="23S_rRNA_IVP_like"/>
    <property type="match status" value="1"/>
</dbReference>
<dbReference type="InterPro" id="IPR012657">
    <property type="entry name" value="23S_rRNA-intervening_sequence"/>
</dbReference>
<organism evidence="1 2">
    <name type="scientific">Candidatus Woesebacteria bacterium GW2011_GWA2_40_7b</name>
    <dbReference type="NCBI Taxonomy" id="1618563"/>
    <lineage>
        <taxon>Bacteria</taxon>
        <taxon>Candidatus Woeseibacteriota</taxon>
    </lineage>
</organism>
<name>A0A0G0W682_9BACT</name>
<dbReference type="NCBIfam" id="TIGR02436">
    <property type="entry name" value="four helix bundle protein"/>
    <property type="match status" value="1"/>
</dbReference>
<dbReference type="GO" id="GO:0005840">
    <property type="term" value="C:ribosome"/>
    <property type="evidence" value="ECO:0007669"/>
    <property type="project" value="UniProtKB-KW"/>
</dbReference>
<proteinExistence type="predicted"/>
<dbReference type="PANTHER" id="PTHR38471:SF2">
    <property type="entry name" value="FOUR HELIX BUNDLE PROTEIN"/>
    <property type="match status" value="1"/>
</dbReference>
<dbReference type="STRING" id="1618563.UU12_C0017G0008"/>
<keyword evidence="1" id="KW-0689">Ribosomal protein</keyword>
<dbReference type="AlphaFoldDB" id="A0A0G0W682"/>
<dbReference type="Gene3D" id="1.20.1440.60">
    <property type="entry name" value="23S rRNA-intervening sequence"/>
    <property type="match status" value="1"/>
</dbReference>
<evidence type="ECO:0000313" key="2">
    <source>
        <dbReference type="Proteomes" id="UP000034562"/>
    </source>
</evidence>
<gene>
    <name evidence="1" type="ORF">UU12_C0017G0008</name>
</gene>
<protein>
    <submittedName>
        <fullName evidence="1">S23 ribosomal protein</fullName>
    </submittedName>
</protein>
<dbReference type="InterPro" id="IPR036583">
    <property type="entry name" value="23S_rRNA_IVS_sf"/>
</dbReference>
<evidence type="ECO:0000313" key="1">
    <source>
        <dbReference type="EMBL" id="KKR70757.1"/>
    </source>
</evidence>
<dbReference type="EMBL" id="LBZK01000017">
    <property type="protein sequence ID" value="KKR70757.1"/>
    <property type="molecule type" value="Genomic_DNA"/>
</dbReference>